<reference evidence="1 2" key="1">
    <citation type="submission" date="2016-04" db="EMBL/GenBank/DDBJ databases">
        <authorList>
            <person name="Evans L.H."/>
            <person name="Alamgir A."/>
            <person name="Owens N."/>
            <person name="Weber N.D."/>
            <person name="Virtaneva K."/>
            <person name="Barbian K."/>
            <person name="Babar A."/>
            <person name="Rosenke K."/>
        </authorList>
    </citation>
    <scope>NUCLEOTIDE SEQUENCE [LARGE SCALE GENOMIC DNA]</scope>
    <source>
        <strain evidence="1 2">CCM 8644</strain>
    </source>
</reference>
<sequence>MFHTMKNLDTAFRQVRMFCLVFLSLCFLMTCYAIYKSYDAVKTANSSVYVIANGQVIRAKNSEREENLEVEIRDHVETFHHLFFTLDPDEKVIKQHILQALYLTDGSAKQLYDDLQEKGFYTNIISGNISQRINIDSVVVNSKIPPYSFRCYATEDVIRSTNNIKRALVTSGTIREVSRSDNNPHGFLIENWKILFNQDIKPLNIQP</sequence>
<dbReference type="Proteomes" id="UP000078459">
    <property type="component" value="Unassembled WGS sequence"/>
</dbReference>
<dbReference type="AlphaFoldDB" id="A0A179DLL3"/>
<dbReference type="NCBIfam" id="TIGR03781">
    <property type="entry name" value="Bac_Flav_CT_K"/>
    <property type="match status" value="1"/>
</dbReference>
<evidence type="ECO:0000313" key="2">
    <source>
        <dbReference type="Proteomes" id="UP000078459"/>
    </source>
</evidence>
<evidence type="ECO:0000313" key="1">
    <source>
        <dbReference type="EMBL" id="OAQ41931.1"/>
    </source>
</evidence>
<comment type="caution">
    <text evidence="1">The sequence shown here is derived from an EMBL/GenBank/DDBJ whole genome shotgun (WGS) entry which is preliminary data.</text>
</comment>
<dbReference type="EMBL" id="LWHJ01000011">
    <property type="protein sequence ID" value="OAQ41931.1"/>
    <property type="molecule type" value="Genomic_DNA"/>
</dbReference>
<dbReference type="OrthoDB" id="1039148at2"/>
<proteinExistence type="predicted"/>
<dbReference type="STRING" id="1826909.A5893_02095"/>
<name>A0A179DLL3_9SPHI</name>
<protein>
    <submittedName>
        <fullName evidence="1">Conjugative transposon protein TraK</fullName>
    </submittedName>
</protein>
<accession>A0A179DLL3</accession>
<keyword evidence="2" id="KW-1185">Reference proteome</keyword>
<organism evidence="1 2">
    <name type="scientific">Pedobacter psychrophilus</name>
    <dbReference type="NCBI Taxonomy" id="1826909"/>
    <lineage>
        <taxon>Bacteria</taxon>
        <taxon>Pseudomonadati</taxon>
        <taxon>Bacteroidota</taxon>
        <taxon>Sphingobacteriia</taxon>
        <taxon>Sphingobacteriales</taxon>
        <taxon>Sphingobacteriaceae</taxon>
        <taxon>Pedobacter</taxon>
    </lineage>
</organism>
<dbReference type="InterPro" id="IPR022276">
    <property type="entry name" value="Conjug_transposon_TraK"/>
</dbReference>
<gene>
    <name evidence="1" type="ORF">A5893_02095</name>
</gene>
<reference evidence="1 2" key="2">
    <citation type="submission" date="2016-06" db="EMBL/GenBank/DDBJ databases">
        <title>Pedobacter psychrophilus sp. nov., isolated from Antarctic fragmentary rock.</title>
        <authorList>
            <person name="Svec P."/>
        </authorList>
    </citation>
    <scope>NUCLEOTIDE SEQUENCE [LARGE SCALE GENOMIC DNA]</scope>
    <source>
        <strain evidence="1 2">CCM 8644</strain>
    </source>
</reference>